<reference evidence="10 11" key="1">
    <citation type="journal article" date="2023" name="Int. J. Syst. Evol. Microbiol.">
        <title>Streptococcus sciuri sp. nov., Staphylococcus marylandisciuri sp. nov. and Staphylococcus americanisciuri sp. nov., isolated from faeces of eastern grey squirrel (Sciurus carolinensis).</title>
        <authorList>
            <person name="Volokhov D.V."/>
            <person name="Zagorodnyaya T.A."/>
            <person name="Furtak V.A."/>
            <person name="Nattanmai G."/>
            <person name="Randall L."/>
            <person name="Jose S."/>
            <person name="Gao Y."/>
            <person name="Eisenberg T."/>
            <person name="Delmonte P."/>
            <person name="Blom J."/>
            <person name="Mitchell K.K."/>
        </authorList>
    </citation>
    <scope>NUCLEOTIDE SEQUENCE [LARGE SCALE GENOMIC DNA]</scope>
    <source>
        <strain evidence="10 11">SQ9-PEA</strain>
    </source>
</reference>
<keyword evidence="7" id="KW-0443">Lipid metabolism</keyword>
<gene>
    <name evidence="10" type="ORF">NXS10_03195</name>
</gene>
<dbReference type="PROSITE" id="PS50146">
    <property type="entry name" value="DAGK"/>
    <property type="match status" value="1"/>
</dbReference>
<dbReference type="Pfam" id="PF19279">
    <property type="entry name" value="YegS_C"/>
    <property type="match status" value="1"/>
</dbReference>
<keyword evidence="11" id="KW-1185">Reference proteome</keyword>
<comment type="similarity">
    <text evidence="2">Belongs to the diacylglycerol/lipid kinase family.</text>
</comment>
<evidence type="ECO:0000256" key="2">
    <source>
        <dbReference type="ARBA" id="ARBA00005983"/>
    </source>
</evidence>
<keyword evidence="5 10" id="KW-0418">Kinase</keyword>
<keyword evidence="8" id="KW-1208">Phospholipid metabolism</keyword>
<dbReference type="PANTHER" id="PTHR12358:SF54">
    <property type="entry name" value="SPHINGOSINE KINASE RELATED PROTEIN"/>
    <property type="match status" value="1"/>
</dbReference>
<dbReference type="Pfam" id="PF00781">
    <property type="entry name" value="DAGK_cat"/>
    <property type="match status" value="1"/>
</dbReference>
<name>A0ABT2F7G7_9STRE</name>
<accession>A0ABT2F7G7</accession>
<keyword evidence="3" id="KW-0808">Transferase</keyword>
<organism evidence="10 11">
    <name type="scientific">Streptococcus sciuri</name>
    <dbReference type="NCBI Taxonomy" id="2973939"/>
    <lineage>
        <taxon>Bacteria</taxon>
        <taxon>Bacillati</taxon>
        <taxon>Bacillota</taxon>
        <taxon>Bacilli</taxon>
        <taxon>Lactobacillales</taxon>
        <taxon>Streptococcaceae</taxon>
        <taxon>Streptococcus</taxon>
    </lineage>
</organism>
<keyword evidence="7" id="KW-0444">Lipid biosynthesis</keyword>
<evidence type="ECO:0000259" key="9">
    <source>
        <dbReference type="PROSITE" id="PS50146"/>
    </source>
</evidence>
<dbReference type="InterPro" id="IPR045540">
    <property type="entry name" value="YegS/DAGK_C"/>
</dbReference>
<evidence type="ECO:0000313" key="10">
    <source>
        <dbReference type="EMBL" id="MCS4487976.1"/>
    </source>
</evidence>
<dbReference type="SMART" id="SM00046">
    <property type="entry name" value="DAGKc"/>
    <property type="match status" value="1"/>
</dbReference>
<keyword evidence="4" id="KW-0547">Nucleotide-binding</keyword>
<keyword evidence="7" id="KW-0594">Phospholipid biosynthesis</keyword>
<evidence type="ECO:0000256" key="7">
    <source>
        <dbReference type="ARBA" id="ARBA00023209"/>
    </source>
</evidence>
<evidence type="ECO:0000256" key="5">
    <source>
        <dbReference type="ARBA" id="ARBA00022777"/>
    </source>
</evidence>
<keyword evidence="6" id="KW-0067">ATP-binding</keyword>
<comment type="caution">
    <text evidence="10">The sequence shown here is derived from an EMBL/GenBank/DDBJ whole genome shotgun (WGS) entry which is preliminary data.</text>
</comment>
<proteinExistence type="inferred from homology"/>
<dbReference type="PANTHER" id="PTHR12358">
    <property type="entry name" value="SPHINGOSINE KINASE"/>
    <property type="match status" value="1"/>
</dbReference>
<dbReference type="InterPro" id="IPR050187">
    <property type="entry name" value="Lipid_Phosphate_FormReg"/>
</dbReference>
<dbReference type="InterPro" id="IPR001206">
    <property type="entry name" value="Diacylglycerol_kinase_cat_dom"/>
</dbReference>
<dbReference type="Gene3D" id="3.40.50.10330">
    <property type="entry name" value="Probable inorganic polyphosphate/atp-NAD kinase, domain 1"/>
    <property type="match status" value="1"/>
</dbReference>
<evidence type="ECO:0000256" key="1">
    <source>
        <dbReference type="ARBA" id="ARBA00001946"/>
    </source>
</evidence>
<evidence type="ECO:0000313" key="11">
    <source>
        <dbReference type="Proteomes" id="UP001206548"/>
    </source>
</evidence>
<dbReference type="InterPro" id="IPR016064">
    <property type="entry name" value="NAD/diacylglycerol_kinase_sf"/>
</dbReference>
<evidence type="ECO:0000256" key="8">
    <source>
        <dbReference type="ARBA" id="ARBA00023264"/>
    </source>
</evidence>
<evidence type="ECO:0000256" key="4">
    <source>
        <dbReference type="ARBA" id="ARBA00022741"/>
    </source>
</evidence>
<feature type="domain" description="DAGKc" evidence="9">
    <location>
        <begin position="1"/>
        <end position="125"/>
    </location>
</feature>
<dbReference type="EMBL" id="JANUXX010000002">
    <property type="protein sequence ID" value="MCS4487976.1"/>
    <property type="molecule type" value="Genomic_DNA"/>
</dbReference>
<dbReference type="GO" id="GO:0016301">
    <property type="term" value="F:kinase activity"/>
    <property type="evidence" value="ECO:0007669"/>
    <property type="project" value="UniProtKB-KW"/>
</dbReference>
<dbReference type="SUPFAM" id="SSF111331">
    <property type="entry name" value="NAD kinase/diacylglycerol kinase-like"/>
    <property type="match status" value="1"/>
</dbReference>
<dbReference type="Proteomes" id="UP001206548">
    <property type="component" value="Unassembled WGS sequence"/>
</dbReference>
<dbReference type="Gene3D" id="2.60.200.40">
    <property type="match status" value="1"/>
</dbReference>
<dbReference type="RefSeq" id="WP_259137584.1">
    <property type="nucleotide sequence ID" value="NZ_JANUXX010000002.1"/>
</dbReference>
<dbReference type="InterPro" id="IPR017438">
    <property type="entry name" value="ATP-NAD_kinase_N"/>
</dbReference>
<sequence length="292" mass="32886">MTLLIIANPHAGNRQALAVTKAVKHIYHKPIRVFLTRFPDDEKHQVKRLLAKYQEGDKVLIVGGDGTLSKTLYYLPDTIAFAYYPVGSGNDFAHALRLPNLKMTLDRLDKEQTTEITVFTYQGGIVLNSLDLGFAAYVVKESSQSHLKFWFNKFHLGKLTYILTALKCLFKNPTANVSLTYEDGEKKVLLDLFLCSLANNRTFGGGVVIWPKASALTPRLEIVTAKGKTFRKRLAVLLTLVLKMHQHSSSLTHKSVTRLSVDFEDDAIIEIDGEIVVLKHIDLIPQKRSIYF</sequence>
<evidence type="ECO:0000256" key="6">
    <source>
        <dbReference type="ARBA" id="ARBA00022840"/>
    </source>
</evidence>
<comment type="cofactor">
    <cofactor evidence="1">
        <name>Mg(2+)</name>
        <dbReference type="ChEBI" id="CHEBI:18420"/>
    </cofactor>
</comment>
<evidence type="ECO:0000256" key="3">
    <source>
        <dbReference type="ARBA" id="ARBA00022679"/>
    </source>
</evidence>
<protein>
    <submittedName>
        <fullName evidence="10">Diacylglycerol kinase</fullName>
    </submittedName>
</protein>